<dbReference type="RefSeq" id="WP_130507883.1">
    <property type="nucleotide sequence ID" value="NZ_SHKY01000001.1"/>
</dbReference>
<keyword evidence="3" id="KW-1185">Reference proteome</keyword>
<dbReference type="OrthoDB" id="3292578at2"/>
<comment type="caution">
    <text evidence="2">The sequence shown here is derived from an EMBL/GenBank/DDBJ whole genome shotgun (WGS) entry which is preliminary data.</text>
</comment>
<dbReference type="Proteomes" id="UP000292564">
    <property type="component" value="Unassembled WGS sequence"/>
</dbReference>
<name>A0A4Q7ZEG6_9ACTN</name>
<feature type="compositionally biased region" description="Pro residues" evidence="1">
    <location>
        <begin position="64"/>
        <end position="75"/>
    </location>
</feature>
<dbReference type="EMBL" id="SHKY01000001">
    <property type="protein sequence ID" value="RZU48674.1"/>
    <property type="molecule type" value="Genomic_DNA"/>
</dbReference>
<evidence type="ECO:0000313" key="2">
    <source>
        <dbReference type="EMBL" id="RZU48674.1"/>
    </source>
</evidence>
<reference evidence="2 3" key="1">
    <citation type="submission" date="2019-02" db="EMBL/GenBank/DDBJ databases">
        <title>Sequencing the genomes of 1000 actinobacteria strains.</title>
        <authorList>
            <person name="Klenk H.-P."/>
        </authorList>
    </citation>
    <scope>NUCLEOTIDE SEQUENCE [LARGE SCALE GENOMIC DNA]</scope>
    <source>
        <strain evidence="2 3">DSM 45162</strain>
    </source>
</reference>
<evidence type="ECO:0000256" key="1">
    <source>
        <dbReference type="SAM" id="MobiDB-lite"/>
    </source>
</evidence>
<feature type="region of interest" description="Disordered" evidence="1">
    <location>
        <begin position="48"/>
        <end position="110"/>
    </location>
</feature>
<feature type="compositionally biased region" description="Low complexity" evidence="1">
    <location>
        <begin position="76"/>
        <end position="98"/>
    </location>
</feature>
<organism evidence="2 3">
    <name type="scientific">Krasilnikovia cinnamomea</name>
    <dbReference type="NCBI Taxonomy" id="349313"/>
    <lineage>
        <taxon>Bacteria</taxon>
        <taxon>Bacillati</taxon>
        <taxon>Actinomycetota</taxon>
        <taxon>Actinomycetes</taxon>
        <taxon>Micromonosporales</taxon>
        <taxon>Micromonosporaceae</taxon>
        <taxon>Krasilnikovia</taxon>
    </lineage>
</organism>
<gene>
    <name evidence="2" type="ORF">EV385_0392</name>
</gene>
<dbReference type="AlphaFoldDB" id="A0A4Q7ZEG6"/>
<proteinExistence type="predicted"/>
<sequence>MRLLRGWAPLLGWLAATVAGVALSSVALLPVLRAAAPAEQALTSVHELAGQAARPQPSVTVPDDVPPTTPAPPAPSSASPTPSASASRPGATRSRSATPAPETEAEVRDGWTVTTDEAGVTSYTRSFLVEGGQAVIRMSDGRMQLVTATPAAGYSVEKVQQTPDNLAVFFIEQGHHFVIHAVVRDGQPFAEVSEIGG</sequence>
<accession>A0A4Q7ZEG6</accession>
<evidence type="ECO:0000313" key="3">
    <source>
        <dbReference type="Proteomes" id="UP000292564"/>
    </source>
</evidence>
<protein>
    <submittedName>
        <fullName evidence="2">Uncharacterized protein</fullName>
    </submittedName>
</protein>